<feature type="region of interest" description="Disordered" evidence="1">
    <location>
        <begin position="1"/>
        <end position="34"/>
    </location>
</feature>
<dbReference type="RefSeq" id="WP_096380554.1">
    <property type="nucleotide sequence ID" value="NZ_AP014940.1"/>
</dbReference>
<reference evidence="2 3" key="1">
    <citation type="journal article" date="2017" name="DNA Res.">
        <title>Complete genome sequence and expression profile of the commercial lytic enzyme producer Lysobacter enzymogenes M497-1.</title>
        <authorList>
            <person name="Takami H."/>
            <person name="Toyoda A."/>
            <person name="Uchiyama I."/>
            <person name="Itoh T."/>
            <person name="Takaki Y."/>
            <person name="Arai W."/>
            <person name="Nishi S."/>
            <person name="Kawai M."/>
            <person name="Shinya K."/>
            <person name="Ikeda H."/>
        </authorList>
    </citation>
    <scope>NUCLEOTIDE SEQUENCE [LARGE SCALE GENOMIC DNA]</scope>
    <source>
        <strain evidence="2 3">M497-1</strain>
    </source>
</reference>
<feature type="region of interest" description="Disordered" evidence="1">
    <location>
        <begin position="92"/>
        <end position="113"/>
    </location>
</feature>
<accession>A0AAU9AVD9</accession>
<evidence type="ECO:0000313" key="3">
    <source>
        <dbReference type="Proteomes" id="UP000218824"/>
    </source>
</evidence>
<dbReference type="Proteomes" id="UP000218824">
    <property type="component" value="Chromosome"/>
</dbReference>
<dbReference type="Pfam" id="PF26363">
    <property type="entry name" value="Phospholipase-like"/>
    <property type="match status" value="1"/>
</dbReference>
<gene>
    <name evidence="2" type="ORF">LEN_4166</name>
</gene>
<name>A0AAU9AVD9_LYSEN</name>
<evidence type="ECO:0008006" key="4">
    <source>
        <dbReference type="Google" id="ProtNLM"/>
    </source>
</evidence>
<evidence type="ECO:0000256" key="1">
    <source>
        <dbReference type="SAM" id="MobiDB-lite"/>
    </source>
</evidence>
<sequence length="505" mass="52529">MIYADYSVRYNPPPPPVYVPPPPPPPLPPGDGKFADQIAGKNPQKGSDLQFAQMANDVYTQIPTDVQGTNVATGTQSGKELEAAGWDRLQPQGDHLVDNQGREIPIDPSELEDPTSGFRAAIYQNDKGQYVVAFAGTNDWGVGEGGDSDDNLGQGAGFQTQEYSQAMALGRRAEAVFGDGNVAFAGQSLGGGLASAATLATDSAGVTFNSSGLSNDTLEDLGFNPNAVRSETADSGQIRRYVVNYEPLNTVQQDVPILNMAPDAVGREFRVDIPDGISPFDLAATHGGGGDGASYVEALRSETPYRPDDMFFDPGKLEDNTLERGAEFVFNGFGSILENGSTMVGDVIDGVSNKVDDIGDVIDTKFAQGDYVEGSFDIAGDVIEGGFNVVGDMGKGTLNLVGDLSTDVANFGGGVLRDLGEFTGLETPFNGVASFVEGTGEVVDTVAEFGGDAVGWVADGLGTVSEGVVDLAGDAAQGVTDVAVATGEAISDGVDAGVNWVKSWF</sequence>
<feature type="compositionally biased region" description="Pro residues" evidence="1">
    <location>
        <begin position="11"/>
        <end position="29"/>
    </location>
</feature>
<dbReference type="EMBL" id="AP014940">
    <property type="protein sequence ID" value="BAV99653.1"/>
    <property type="molecule type" value="Genomic_DNA"/>
</dbReference>
<proteinExistence type="predicted"/>
<dbReference type="AlphaFoldDB" id="A0AAU9AVD9"/>
<evidence type="ECO:0000313" key="2">
    <source>
        <dbReference type="EMBL" id="BAV99653.1"/>
    </source>
</evidence>
<organism evidence="2 3">
    <name type="scientific">Lysobacter enzymogenes</name>
    <dbReference type="NCBI Taxonomy" id="69"/>
    <lineage>
        <taxon>Bacteria</taxon>
        <taxon>Pseudomonadati</taxon>
        <taxon>Pseudomonadota</taxon>
        <taxon>Gammaproteobacteria</taxon>
        <taxon>Lysobacterales</taxon>
        <taxon>Lysobacteraceae</taxon>
        <taxon>Lysobacter</taxon>
    </lineage>
</organism>
<protein>
    <recommendedName>
        <fullName evidence="4">DUF2974 domain-containing protein</fullName>
    </recommendedName>
</protein>
<dbReference type="GeneID" id="83065958"/>
<dbReference type="KEGG" id="lem:LEN_4166"/>
<feature type="compositionally biased region" description="Basic and acidic residues" evidence="1">
    <location>
        <begin position="95"/>
        <end position="105"/>
    </location>
</feature>
<dbReference type="SUPFAM" id="SSF53474">
    <property type="entry name" value="alpha/beta-Hydrolases"/>
    <property type="match status" value="1"/>
</dbReference>
<dbReference type="InterPro" id="IPR029058">
    <property type="entry name" value="AB_hydrolase_fold"/>
</dbReference>